<dbReference type="AlphaFoldDB" id="A0AAW0HZN7"/>
<reference evidence="1 2" key="1">
    <citation type="journal article" date="2023" name="bioRxiv">
        <title>Conserved and derived expression patterns and positive selection on dental genes reveal complex evolutionary context of ever-growing rodent molars.</title>
        <authorList>
            <person name="Calamari Z.T."/>
            <person name="Song A."/>
            <person name="Cohen E."/>
            <person name="Akter M."/>
            <person name="Roy R.D."/>
            <person name="Hallikas O."/>
            <person name="Christensen M.M."/>
            <person name="Li P."/>
            <person name="Marangoni P."/>
            <person name="Jernvall J."/>
            <person name="Klein O.D."/>
        </authorList>
    </citation>
    <scope>NUCLEOTIDE SEQUENCE [LARGE SCALE GENOMIC DNA]</scope>
    <source>
        <strain evidence="1">V071</strain>
    </source>
</reference>
<name>A0AAW0HZN7_MYOGA</name>
<comment type="caution">
    <text evidence="1">The sequence shown here is derived from an EMBL/GenBank/DDBJ whole genome shotgun (WGS) entry which is preliminary data.</text>
</comment>
<evidence type="ECO:0008006" key="3">
    <source>
        <dbReference type="Google" id="ProtNLM"/>
    </source>
</evidence>
<sequence length="94" mass="11006">MKPPASPAVCGLRCSLHCSRHLRCAVKMRLLENKSEKILREIRRVRTFLSTQKDPVARMKILMKKEKKLKGRDENEFVEGEPFRCLCTFCLWQG</sequence>
<organism evidence="1 2">
    <name type="scientific">Myodes glareolus</name>
    <name type="common">Bank vole</name>
    <name type="synonym">Clethrionomys glareolus</name>
    <dbReference type="NCBI Taxonomy" id="447135"/>
    <lineage>
        <taxon>Eukaryota</taxon>
        <taxon>Metazoa</taxon>
        <taxon>Chordata</taxon>
        <taxon>Craniata</taxon>
        <taxon>Vertebrata</taxon>
        <taxon>Euteleostomi</taxon>
        <taxon>Mammalia</taxon>
        <taxon>Eutheria</taxon>
        <taxon>Euarchontoglires</taxon>
        <taxon>Glires</taxon>
        <taxon>Rodentia</taxon>
        <taxon>Myomorpha</taxon>
        <taxon>Muroidea</taxon>
        <taxon>Cricetidae</taxon>
        <taxon>Arvicolinae</taxon>
        <taxon>Myodes</taxon>
    </lineage>
</organism>
<accession>A0AAW0HZN7</accession>
<dbReference type="Proteomes" id="UP001488838">
    <property type="component" value="Unassembled WGS sequence"/>
</dbReference>
<proteinExistence type="predicted"/>
<evidence type="ECO:0000313" key="2">
    <source>
        <dbReference type="Proteomes" id="UP001488838"/>
    </source>
</evidence>
<evidence type="ECO:0000313" key="1">
    <source>
        <dbReference type="EMBL" id="KAK7807489.1"/>
    </source>
</evidence>
<keyword evidence="2" id="KW-1185">Reference proteome</keyword>
<protein>
    <recommendedName>
        <fullName evidence="3">60S ribosomal protein L35</fullName>
    </recommendedName>
</protein>
<dbReference type="EMBL" id="JBBHLL010000271">
    <property type="protein sequence ID" value="KAK7807489.1"/>
    <property type="molecule type" value="Genomic_DNA"/>
</dbReference>
<gene>
    <name evidence="1" type="ORF">U0070_006777</name>
</gene>